<feature type="transmembrane region" description="Helical" evidence="1">
    <location>
        <begin position="101"/>
        <end position="122"/>
    </location>
</feature>
<proteinExistence type="predicted"/>
<dbReference type="HOGENOM" id="CLU_1844166_0_0_9"/>
<feature type="transmembrane region" description="Helical" evidence="1">
    <location>
        <begin position="6"/>
        <end position="25"/>
    </location>
</feature>
<dbReference type="Proteomes" id="UP000002377">
    <property type="component" value="Chromosome"/>
</dbReference>
<feature type="transmembrane region" description="Helical" evidence="1">
    <location>
        <begin position="73"/>
        <end position="95"/>
    </location>
</feature>
<gene>
    <name evidence="2" type="ordered locus">TherJR_1168</name>
</gene>
<dbReference type="STRING" id="635013.TherJR_1168"/>
<protein>
    <recommendedName>
        <fullName evidence="4">Peptidase M50</fullName>
    </recommendedName>
</protein>
<reference evidence="2 3" key="1">
    <citation type="submission" date="2010-05" db="EMBL/GenBank/DDBJ databases">
        <title>Complete sequence of Thermincola sp. JR.</title>
        <authorList>
            <consortium name="US DOE Joint Genome Institute"/>
            <person name="Lucas S."/>
            <person name="Copeland A."/>
            <person name="Lapidus A."/>
            <person name="Cheng J.-F."/>
            <person name="Bruce D."/>
            <person name="Goodwin L."/>
            <person name="Pitluck S."/>
            <person name="Chertkov O."/>
            <person name="Detter J.C."/>
            <person name="Han C."/>
            <person name="Tapia R."/>
            <person name="Land M."/>
            <person name="Hauser L."/>
            <person name="Kyrpides N."/>
            <person name="Mikhailova N."/>
            <person name="Hazen T.C."/>
            <person name="Woyke T."/>
        </authorList>
    </citation>
    <scope>NUCLEOTIDE SEQUENCE [LARGE SCALE GENOMIC DNA]</scope>
    <source>
        <strain evidence="2 3">JR</strain>
    </source>
</reference>
<dbReference type="OrthoDB" id="9781963at2"/>
<keyword evidence="3" id="KW-1185">Reference proteome</keyword>
<accession>D5XEG1</accession>
<dbReference type="EMBL" id="CP002028">
    <property type="protein sequence ID" value="ADG82032.1"/>
    <property type="molecule type" value="Genomic_DNA"/>
</dbReference>
<evidence type="ECO:0000313" key="3">
    <source>
        <dbReference type="Proteomes" id="UP000002377"/>
    </source>
</evidence>
<organism evidence="2 3">
    <name type="scientific">Thermincola potens (strain JR)</name>
    <dbReference type="NCBI Taxonomy" id="635013"/>
    <lineage>
        <taxon>Bacteria</taxon>
        <taxon>Bacillati</taxon>
        <taxon>Bacillota</taxon>
        <taxon>Clostridia</taxon>
        <taxon>Eubacteriales</taxon>
        <taxon>Thermincolaceae</taxon>
        <taxon>Thermincola</taxon>
    </lineage>
</organism>
<keyword evidence="1" id="KW-1133">Transmembrane helix</keyword>
<sequence length="139" mass="15811">MHHFVYNLIIIGAAFVLFLIGSTFLHELSHYVAARLAGFKIVDYQLWTIPFKRRGYVDVFISRHTEKLMLKKGFMHGSGLMVHLIILIIALFAAYHSSVSWGRAGWLTGAFVNAYLFLLNLIPEESDGRKLIALFKARA</sequence>
<evidence type="ECO:0008006" key="4">
    <source>
        <dbReference type="Google" id="ProtNLM"/>
    </source>
</evidence>
<dbReference type="KEGG" id="tjr:TherJR_1168"/>
<evidence type="ECO:0000256" key="1">
    <source>
        <dbReference type="SAM" id="Phobius"/>
    </source>
</evidence>
<dbReference type="AlphaFoldDB" id="D5XEG1"/>
<keyword evidence="1" id="KW-0812">Transmembrane</keyword>
<dbReference type="eggNOG" id="COG1994">
    <property type="taxonomic scope" value="Bacteria"/>
</dbReference>
<name>D5XEG1_THEPJ</name>
<keyword evidence="1" id="KW-0472">Membrane</keyword>
<evidence type="ECO:0000313" key="2">
    <source>
        <dbReference type="EMBL" id="ADG82032.1"/>
    </source>
</evidence>